<gene>
    <name evidence="1" type="ORF">PB1_03080</name>
</gene>
<sequence>MQKIYREEGWTYLKKSKILKIYWIFDPFQGENYEFLFA</sequence>
<comment type="caution">
    <text evidence="1">The sequence shown here is derived from an EMBL/GenBank/DDBJ whole genome shotgun (WGS) entry which is preliminary data.</text>
</comment>
<reference evidence="1 2" key="1">
    <citation type="journal article" date="2012" name="Appl. Environ. Microbiol.">
        <title>Genome Sequence of Thermotolerant Bacillus methanolicus: Features and Regulation Related to Methylotrophy and Production of L-Lysine and L-Glutamate from Methanol.</title>
        <authorList>
            <person name="Heggeset T.M."/>
            <person name="Krog A."/>
            <person name="Balzer S."/>
            <person name="Wentzel A."/>
            <person name="Ellingsen T.E."/>
            <person name="Brautaset T."/>
        </authorList>
    </citation>
    <scope>NUCLEOTIDE SEQUENCE [LARGE SCALE GENOMIC DNA]</scope>
    <source>
        <strain evidence="1 2">PB1</strain>
    </source>
</reference>
<keyword evidence="2" id="KW-1185">Reference proteome</keyword>
<organism evidence="1 2">
    <name type="scientific">Bacillus methanolicus PB1</name>
    <dbReference type="NCBI Taxonomy" id="997296"/>
    <lineage>
        <taxon>Bacteria</taxon>
        <taxon>Bacillati</taxon>
        <taxon>Bacillota</taxon>
        <taxon>Bacilli</taxon>
        <taxon>Bacillales</taxon>
        <taxon>Bacillaceae</taxon>
        <taxon>Bacillus</taxon>
    </lineage>
</organism>
<accession>I3E5W8</accession>
<name>I3E5W8_BACMT</name>
<dbReference type="Proteomes" id="UP000010523">
    <property type="component" value="Unassembled WGS sequence"/>
</dbReference>
<evidence type="ECO:0000313" key="2">
    <source>
        <dbReference type="Proteomes" id="UP000010523"/>
    </source>
</evidence>
<dbReference type="EMBL" id="AFEU01000001">
    <property type="protein sequence ID" value="EIJ81889.1"/>
    <property type="molecule type" value="Genomic_DNA"/>
</dbReference>
<protein>
    <submittedName>
        <fullName evidence="1">Uncharacterized protein</fullName>
    </submittedName>
</protein>
<dbReference type="STRING" id="997296.PB1_03080"/>
<proteinExistence type="predicted"/>
<dbReference type="AlphaFoldDB" id="I3E5W8"/>
<evidence type="ECO:0000313" key="1">
    <source>
        <dbReference type="EMBL" id="EIJ81889.1"/>
    </source>
</evidence>
<dbReference type="PATRIC" id="fig|997296.3.peg.679"/>